<dbReference type="RefSeq" id="WP_191835134.1">
    <property type="nucleotide sequence ID" value="NZ_JAANNT010000035.1"/>
</dbReference>
<dbReference type="SUPFAM" id="SSF56563">
    <property type="entry name" value="Major capsid protein gp5"/>
    <property type="match status" value="1"/>
</dbReference>
<dbReference type="Gene3D" id="3.30.2320.10">
    <property type="entry name" value="hypothetical protein PF0899 domain"/>
    <property type="match status" value="1"/>
</dbReference>
<gene>
    <name evidence="3" type="ORF">G6W59_27350</name>
</gene>
<comment type="caution">
    <text evidence="3">The sequence shown here is derived from an EMBL/GenBank/DDBJ whole genome shotgun (WGS) entry which is preliminary data.</text>
</comment>
<dbReference type="EMBL" id="JAANNT010000035">
    <property type="protein sequence ID" value="NUV31962.1"/>
    <property type="molecule type" value="Genomic_DNA"/>
</dbReference>
<dbReference type="AlphaFoldDB" id="A0A7Y6F514"/>
<dbReference type="Pfam" id="PF05065">
    <property type="entry name" value="Phage_capsid"/>
    <property type="match status" value="1"/>
</dbReference>
<name>A0A7Y6F514_9ACTN</name>
<feature type="domain" description="Phage capsid-like C-terminal" evidence="2">
    <location>
        <begin position="14"/>
        <end position="297"/>
    </location>
</feature>
<dbReference type="NCBIfam" id="TIGR01554">
    <property type="entry name" value="major_cap_HK97"/>
    <property type="match status" value="1"/>
</dbReference>
<dbReference type="InterPro" id="IPR054612">
    <property type="entry name" value="Phage_capsid-like_C"/>
</dbReference>
<keyword evidence="4" id="KW-1185">Reference proteome</keyword>
<protein>
    <submittedName>
        <fullName evidence="3">Phage major capsid protein</fullName>
    </submittedName>
</protein>
<proteinExistence type="predicted"/>
<dbReference type="Proteomes" id="UP000540128">
    <property type="component" value="Unassembled WGS sequence"/>
</dbReference>
<comment type="subcellular location">
    <subcellularLocation>
        <location evidence="1">Virion</location>
    </subcellularLocation>
</comment>
<evidence type="ECO:0000313" key="4">
    <source>
        <dbReference type="Proteomes" id="UP000540128"/>
    </source>
</evidence>
<dbReference type="Gene3D" id="3.30.2400.10">
    <property type="entry name" value="Major capsid protein gp5"/>
    <property type="match status" value="1"/>
</dbReference>
<organism evidence="3 4">
    <name type="scientific">Streptomyces odorifer</name>
    <dbReference type="NCBI Taxonomy" id="53450"/>
    <lineage>
        <taxon>Bacteria</taxon>
        <taxon>Bacillati</taxon>
        <taxon>Actinomycetota</taxon>
        <taxon>Actinomycetes</taxon>
        <taxon>Kitasatosporales</taxon>
        <taxon>Streptomycetaceae</taxon>
        <taxon>Streptomyces</taxon>
        <taxon>Streptomyces albidoflavus group</taxon>
    </lineage>
</organism>
<evidence type="ECO:0000256" key="1">
    <source>
        <dbReference type="ARBA" id="ARBA00004328"/>
    </source>
</evidence>
<evidence type="ECO:0000313" key="3">
    <source>
        <dbReference type="EMBL" id="NUV31962.1"/>
    </source>
</evidence>
<sequence>MAYNNITSRTDAAALVPEEVSSEMLGKATEQSAVLQLFRRVPVQGAQVRFPILSALPMAYWVSGDTGLKQTTEMSWTNKYLNVEEIATIMPVPDNVLADVDANIWDTAMPLLAEAFGRVLDQAVFFGVNAPSSFPTNILAAATAAGNSVNEGSTAAQGGFFGDIDKVYGVVEEDGFDVTGWLAATSARAKLRAARDTQGRKIDTDRASGSLDAIDGHPVIYPMRGLWPLAGIEGVDGVRLFGGDWSQFVLGVRQDITMKVLDQAVITDNEGKVVYNLAQQDMTAIRLTFRVGWQVANTLNNDRPTEASRYPVGVLKTVGSGS</sequence>
<accession>A0A7Y6F514</accession>
<dbReference type="InterPro" id="IPR024455">
    <property type="entry name" value="Phage_capsid"/>
</dbReference>
<evidence type="ECO:0000259" key="2">
    <source>
        <dbReference type="Pfam" id="PF05065"/>
    </source>
</evidence>
<reference evidence="3 4" key="1">
    <citation type="submission" date="2020-03" db="EMBL/GenBank/DDBJ databases">
        <title>Complete genome sequence of sixteen Streptomyces strains facilitates identification of candidate genes involved in plant growth-promotion in grain legumes and cereals.</title>
        <authorList>
            <person name="Gopalakrishnan S."/>
            <person name="Thakur V."/>
            <person name="Saxena R."/>
            <person name="Vadlamudi S."/>
            <person name="Purohit S."/>
            <person name="Kumar V."/>
            <person name="Rathore A."/>
            <person name="Chitikineni A."/>
            <person name="Varshney R.K."/>
        </authorList>
    </citation>
    <scope>NUCLEOTIDE SEQUENCE [LARGE SCALE GENOMIC DNA]</scope>
    <source>
        <strain evidence="3 4">KAI-180</strain>
    </source>
</reference>